<dbReference type="KEGG" id="tan:TA10095"/>
<dbReference type="PANTHER" id="PTHR43982">
    <property type="entry name" value="UBIQUITIN CARBOXYL-TERMINAL HYDROLASE"/>
    <property type="match status" value="1"/>
</dbReference>
<dbReference type="InterPro" id="IPR000626">
    <property type="entry name" value="Ubiquitin-like_dom"/>
</dbReference>
<reference evidence="10 11" key="1">
    <citation type="journal article" date="2005" name="Science">
        <title>Genome of the host-cell transforming parasite Theileria annulata compared with T. parva.</title>
        <authorList>
            <person name="Pain A."/>
            <person name="Renauld H."/>
            <person name="Berriman M."/>
            <person name="Murphy L."/>
            <person name="Yeats C.A."/>
            <person name="Weir W."/>
            <person name="Kerhornou A."/>
            <person name="Aslett M."/>
            <person name="Bishop R."/>
            <person name="Bouchier C."/>
            <person name="Cochet M."/>
            <person name="Coulson R.M.R."/>
            <person name="Cronin A."/>
            <person name="de Villiers E.P."/>
            <person name="Fraser A."/>
            <person name="Fosker N."/>
            <person name="Gardner M."/>
            <person name="Goble A."/>
            <person name="Griffiths-Jones S."/>
            <person name="Harris D.E."/>
            <person name="Katzer F."/>
            <person name="Larke N."/>
            <person name="Lord A."/>
            <person name="Maser P."/>
            <person name="McKellar S."/>
            <person name="Mooney P."/>
            <person name="Morton F."/>
            <person name="Nene V."/>
            <person name="O'Neil S."/>
            <person name="Price C."/>
            <person name="Quail M.A."/>
            <person name="Rabbinowitsch E."/>
            <person name="Rawlings N.D."/>
            <person name="Rutter S."/>
            <person name="Saunders D."/>
            <person name="Seeger K."/>
            <person name="Shah T."/>
            <person name="Squares R."/>
            <person name="Squares S."/>
            <person name="Tivey A."/>
            <person name="Walker A.R."/>
            <person name="Woodward J."/>
            <person name="Dobbelaere D.A.E."/>
            <person name="Langsley G."/>
            <person name="Rajandream M.A."/>
            <person name="McKeever D."/>
            <person name="Shiels B."/>
            <person name="Tait A."/>
            <person name="Barrell B.G."/>
            <person name="Hall N."/>
        </authorList>
    </citation>
    <scope>NUCLEOTIDE SEQUENCE [LARGE SCALE GENOMIC DNA]</scope>
    <source>
        <strain evidence="11">Ankara</strain>
    </source>
</reference>
<keyword evidence="3 6" id="KW-0833">Ubl conjugation pathway</keyword>
<evidence type="ECO:0000256" key="5">
    <source>
        <dbReference type="ARBA" id="ARBA00022807"/>
    </source>
</evidence>
<dbReference type="InterPro" id="IPR044635">
    <property type="entry name" value="UBP14-like"/>
</dbReference>
<dbReference type="PROSITE" id="PS00972">
    <property type="entry name" value="USP_1"/>
    <property type="match status" value="1"/>
</dbReference>
<feature type="region of interest" description="Disordered" evidence="7">
    <location>
        <begin position="240"/>
        <end position="261"/>
    </location>
</feature>
<dbReference type="InterPro" id="IPR029071">
    <property type="entry name" value="Ubiquitin-like_domsf"/>
</dbReference>
<dbReference type="GO" id="GO:0061136">
    <property type="term" value="P:regulation of proteasomal protein catabolic process"/>
    <property type="evidence" value="ECO:0007669"/>
    <property type="project" value="TreeGrafter"/>
</dbReference>
<dbReference type="InterPro" id="IPR019954">
    <property type="entry name" value="Ubiquitin_CS"/>
</dbReference>
<proteinExistence type="inferred from homology"/>
<feature type="compositionally biased region" description="Basic and acidic residues" evidence="7">
    <location>
        <begin position="475"/>
        <end position="489"/>
    </location>
</feature>
<dbReference type="GO" id="GO:0004843">
    <property type="term" value="F:cysteine-type deubiquitinase activity"/>
    <property type="evidence" value="ECO:0007669"/>
    <property type="project" value="UniProtKB-UniRule"/>
</dbReference>
<dbReference type="InterPro" id="IPR001394">
    <property type="entry name" value="Peptidase_C19_UCH"/>
</dbReference>
<dbReference type="PROSITE" id="PS50235">
    <property type="entry name" value="USP_3"/>
    <property type="match status" value="1"/>
</dbReference>
<keyword evidence="4 6" id="KW-0378">Hydrolase</keyword>
<feature type="compositionally biased region" description="Basic and acidic residues" evidence="7">
    <location>
        <begin position="393"/>
        <end position="412"/>
    </location>
</feature>
<evidence type="ECO:0000256" key="2">
    <source>
        <dbReference type="ARBA" id="ARBA00022670"/>
    </source>
</evidence>
<organism evidence="10 11">
    <name type="scientific">Theileria annulata</name>
    <dbReference type="NCBI Taxonomy" id="5874"/>
    <lineage>
        <taxon>Eukaryota</taxon>
        <taxon>Sar</taxon>
        <taxon>Alveolata</taxon>
        <taxon>Apicomplexa</taxon>
        <taxon>Aconoidasida</taxon>
        <taxon>Piroplasmida</taxon>
        <taxon>Theileriidae</taxon>
        <taxon>Theileria</taxon>
    </lineage>
</organism>
<dbReference type="Gene3D" id="3.90.70.10">
    <property type="entry name" value="Cysteine proteinases"/>
    <property type="match status" value="1"/>
</dbReference>
<feature type="domain" description="USP" evidence="9">
    <location>
        <begin position="114"/>
        <end position="534"/>
    </location>
</feature>
<protein>
    <recommendedName>
        <fullName evidence="6">Ubiquitin carboxyl-terminal hydrolase</fullName>
        <ecNumber evidence="6">3.4.19.12</ecNumber>
    </recommendedName>
</protein>
<dbReference type="InterPro" id="IPR028889">
    <property type="entry name" value="USP"/>
</dbReference>
<dbReference type="InterPro" id="IPR038765">
    <property type="entry name" value="Papain-like_cys_pep_sf"/>
</dbReference>
<dbReference type="Pfam" id="PF00240">
    <property type="entry name" value="ubiquitin"/>
    <property type="match status" value="1"/>
</dbReference>
<dbReference type="Gene3D" id="3.10.20.90">
    <property type="entry name" value="Phosphatidylinositol 3-kinase Catalytic Subunit, Chain A, domain 1"/>
    <property type="match status" value="1"/>
</dbReference>
<dbReference type="EC" id="3.4.19.12" evidence="6"/>
<dbReference type="GO" id="GO:0070628">
    <property type="term" value="F:proteasome binding"/>
    <property type="evidence" value="ECO:0007669"/>
    <property type="project" value="TreeGrafter"/>
</dbReference>
<dbReference type="InParanoid" id="Q4U8S7"/>
<dbReference type="AlphaFoldDB" id="Q4U8S7"/>
<dbReference type="VEuPathDB" id="PiroplasmaDB:TA10095"/>
<dbReference type="Proteomes" id="UP000001950">
    <property type="component" value="Chromosome 4"/>
</dbReference>
<evidence type="ECO:0000259" key="8">
    <source>
        <dbReference type="PROSITE" id="PS50053"/>
    </source>
</evidence>
<dbReference type="MEROPS" id="C19.A78"/>
<dbReference type="EMBL" id="CR940353">
    <property type="protein sequence ID" value="CAI76776.1"/>
    <property type="molecule type" value="Genomic_DNA"/>
</dbReference>
<dbReference type="PROSITE" id="PS00299">
    <property type="entry name" value="UBIQUITIN_1"/>
    <property type="match status" value="1"/>
</dbReference>
<dbReference type="STRING" id="5874.Q4U8S7"/>
<feature type="region of interest" description="Disordered" evidence="7">
    <location>
        <begin position="467"/>
        <end position="493"/>
    </location>
</feature>
<dbReference type="FunCoup" id="Q4U8S7">
    <property type="interactions" value="622"/>
</dbReference>
<accession>Q4U8S7</accession>
<dbReference type="RefSeq" id="XP_953401.1">
    <property type="nucleotide sequence ID" value="XM_948308.1"/>
</dbReference>
<evidence type="ECO:0000259" key="9">
    <source>
        <dbReference type="PROSITE" id="PS50235"/>
    </source>
</evidence>
<dbReference type="GeneID" id="3863338"/>
<dbReference type="OMA" id="FKSDAEY"/>
<dbReference type="SUPFAM" id="SSF54001">
    <property type="entry name" value="Cysteine proteinases"/>
    <property type="match status" value="1"/>
</dbReference>
<dbReference type="eggNOG" id="KOG1872">
    <property type="taxonomic scope" value="Eukaryota"/>
</dbReference>
<dbReference type="PANTHER" id="PTHR43982:SF1">
    <property type="entry name" value="UBIQUITIN CARBOXYL-TERMINAL HYDROLASE 14"/>
    <property type="match status" value="1"/>
</dbReference>
<dbReference type="PROSITE" id="PS00973">
    <property type="entry name" value="USP_2"/>
    <property type="match status" value="1"/>
</dbReference>
<evidence type="ECO:0000256" key="3">
    <source>
        <dbReference type="ARBA" id="ARBA00022786"/>
    </source>
</evidence>
<feature type="domain" description="Ubiquitin-like" evidence="8">
    <location>
        <begin position="8"/>
        <end position="82"/>
    </location>
</feature>
<dbReference type="SMART" id="SM00213">
    <property type="entry name" value="UBQ"/>
    <property type="match status" value="1"/>
</dbReference>
<evidence type="ECO:0000256" key="6">
    <source>
        <dbReference type="RuleBase" id="RU366025"/>
    </source>
</evidence>
<dbReference type="PROSITE" id="PS50053">
    <property type="entry name" value="UBIQUITIN_2"/>
    <property type="match status" value="1"/>
</dbReference>
<dbReference type="SUPFAM" id="SSF54236">
    <property type="entry name" value="Ubiquitin-like"/>
    <property type="match status" value="1"/>
</dbReference>
<evidence type="ECO:0000256" key="7">
    <source>
        <dbReference type="SAM" id="MobiDB-lite"/>
    </source>
</evidence>
<dbReference type="GO" id="GO:0016579">
    <property type="term" value="P:protein deubiquitination"/>
    <property type="evidence" value="ECO:0007669"/>
    <property type="project" value="InterPro"/>
</dbReference>
<sequence>MDDQGNSVIVNVKWMGKQFDGLRMSLDEPLESFKKQLSSLTGVPPERQKIMFKGIIPNDADLSKIKITNGARLMLIGSAEKPPECIEKVRFFDELSSQEKAKFMNENIIVKLPPGIMNLGNTCYFNSVVQFLFPVTELWNSVSKCLEGKPNTPDVNFAKSLLDMKKQLNHTLERFVPLVQIQFLRKINPLFCRKDDKTGMYMQQDAEECLNCILGNLNSLSEEKISENVFGFSMVSNTKPVKSEGSEPSEPSESEKPPEESVTSVEHNLVLSCYMGTPLKSVGTLMDGINLSLNEELLKFSEKDGCDVLHNKVTKLSSLPKYLIVHLVRFEWKQKSQVSHTDAIKAKVCRRVNFERYIDITSICSEVLYFPDILSQELQQKLRAARSHQIKKEDKLNEGLNGEVKDGNKSEEGESCDVEMVNLDGYEMSPGEYATGKYELISIVTHQGRTADAGHYICWTKDTREYPTKNSSNNNEKDLDNQENRENEPKKKKQVDMWIKFDDDVVSEHDWGSFDLCGGRSDYHIAVLLLYKSQNTTL</sequence>
<dbReference type="OrthoDB" id="333239at2759"/>
<gene>
    <name evidence="10" type="ORF">TA10095</name>
</gene>
<keyword evidence="2 6" id="KW-0645">Protease</keyword>
<name>Q4U8S7_THEAN</name>
<dbReference type="InterPro" id="IPR018200">
    <property type="entry name" value="USP_CS"/>
</dbReference>
<dbReference type="CDD" id="cd16104">
    <property type="entry name" value="Ubl_USP14_like"/>
    <property type="match status" value="1"/>
</dbReference>
<feature type="region of interest" description="Disordered" evidence="7">
    <location>
        <begin position="393"/>
        <end position="414"/>
    </location>
</feature>
<dbReference type="GO" id="GO:0043161">
    <property type="term" value="P:proteasome-mediated ubiquitin-dependent protein catabolic process"/>
    <property type="evidence" value="ECO:0007669"/>
    <property type="project" value="InterPro"/>
</dbReference>
<evidence type="ECO:0000313" key="11">
    <source>
        <dbReference type="Proteomes" id="UP000001950"/>
    </source>
</evidence>
<evidence type="ECO:0000256" key="1">
    <source>
        <dbReference type="ARBA" id="ARBA00000707"/>
    </source>
</evidence>
<keyword evidence="5 6" id="KW-0788">Thiol protease</keyword>
<dbReference type="Pfam" id="PF00443">
    <property type="entry name" value="UCH"/>
    <property type="match status" value="1"/>
</dbReference>
<evidence type="ECO:0000256" key="4">
    <source>
        <dbReference type="ARBA" id="ARBA00022801"/>
    </source>
</evidence>
<evidence type="ECO:0000313" key="10">
    <source>
        <dbReference type="EMBL" id="CAI76776.1"/>
    </source>
</evidence>
<keyword evidence="11" id="KW-1185">Reference proteome</keyword>
<comment type="catalytic activity">
    <reaction evidence="1 6">
        <text>Thiol-dependent hydrolysis of ester, thioester, amide, peptide and isopeptide bonds formed by the C-terminal Gly of ubiquitin (a 76-residue protein attached to proteins as an intracellular targeting signal).</text>
        <dbReference type="EC" id="3.4.19.12"/>
    </reaction>
</comment>
<comment type="similarity">
    <text evidence="6">Belongs to the peptidase C19 family.</text>
</comment>